<sequence>MTTATAARRLRVGIDVGGTNTDGVLIDPLQISGPDRGVVAWHKEPTTTNPSVGINNALTKMLSSASISPDEVASVTIGTTHFVNAVVERDATRLSRIAVIRLCGPFSKHILPCVDWPSDMKELILGHHALVKGGLEVDGRLISDIDQNEIKAQCAIIKEKGIRSVVVIGVFSPIDTVERQEERAADIIKSEMPGCDVVCSKEVANLGFLERENAAILNASILPFARKTIRSFHEPVKRLGLNCPVFITQNDGTVLSGELAARLPIRTFSSGPTNSMRGAAFLVQNELDEAMMVVDIGGTTSDVGILLENGFPRQQAAYSDLSGVRMNFSCPDIKSIGLGGGSIVRKDKTISVGPDSVGYKLTQEAVVFGGKVLTATDCTVLANPGLGIGDAALVKDAISEEELGRVRLAIQHKLEKVIDTMKTSPQDIPVILVGGGAVIAPDELKGASKVLKPKWSQVANAIGAAMARVSAVVDTVKSTAEKSANDLLEELCQEAIEKTVKAGALQSTVTVVEKEVLPLQYIANKTRFIVRATGDFDFSKESVVPGTENDSEEHQEMENYEKSAKDQSSKCDTKEEEDFDILAYRPDVRKRTWYISERDVSWIATGCYILGTGGGGSPYGLMIRLRTQLRNGATIRVVSPEDLPDDARVGCGGGAGSPTVAIEKLAGDELLEAQQELYKMCNTTATHMISVEVGGANGLSGLLLGSSDQMDIPTVDGDWMGRAYPTKWQTTPVVFKERETIWSPIAVSDGNGNVLVMPKASSDEAVERIIRSALSEMGSQVGAADAPVTGAETRRWAIEHTLSQSWRIGRAVARARKENRVDNVAETILDECGGPGAGRVLWKGKIIGVERTLRNGHIYGECLIEGADVRDEANAASDEVSEHQFKGIVKIPFKNENIAALRVHPDRKEELQEDVLAIVPDLVCVIDAQNGEAVGTPEYRYGLLVVVLGIAASDRWTGSERGIKIGGPDAFGFEHLKFEPLGQYFKPKSKKKKMGSVVLPHLNTGWHVDQAILSEEDRLVVIRFGRDWDSDCMRQDEVLYKIADKVRNFAVIYLCDIDQVPDFNQMYELYDPCSLMFFFRNKHMMIDLGTGDNNKIKWVLEDKQELIDIFETVYRGAKKGRGLVVSPKDYSTRHRRSVLESNDIRRLTWAFCIYLVKCARNGESKDKVYEFS</sequence>
<dbReference type="InterPro" id="IPR002821">
    <property type="entry name" value="Hydantoinase_A"/>
</dbReference>
<dbReference type="FunFam" id="2.40.390.10:FF:000002">
    <property type="entry name" value="ACR027Cp"/>
    <property type="match status" value="1"/>
</dbReference>
<proteinExistence type="inferred from homology"/>
<feature type="domain" description="S-Me-THD-like C-terminal" evidence="6">
    <location>
        <begin position="762"/>
        <end position="981"/>
    </location>
</feature>
<evidence type="ECO:0000259" key="6">
    <source>
        <dbReference type="Pfam" id="PF20906"/>
    </source>
</evidence>
<evidence type="ECO:0000259" key="3">
    <source>
        <dbReference type="Pfam" id="PF01968"/>
    </source>
</evidence>
<dbReference type="Gene3D" id="3.40.1610.10">
    <property type="entry name" value="CV3147-like domain"/>
    <property type="match status" value="1"/>
</dbReference>
<organism evidence="7 8">
    <name type="scientific">Fusarium poae</name>
    <dbReference type="NCBI Taxonomy" id="36050"/>
    <lineage>
        <taxon>Eukaryota</taxon>
        <taxon>Fungi</taxon>
        <taxon>Dikarya</taxon>
        <taxon>Ascomycota</taxon>
        <taxon>Pezizomycotina</taxon>
        <taxon>Sordariomycetes</taxon>
        <taxon>Hypocreomycetidae</taxon>
        <taxon>Hypocreales</taxon>
        <taxon>Nectriaceae</taxon>
        <taxon>Fusarium</taxon>
    </lineage>
</organism>
<dbReference type="Gene3D" id="2.40.390.10">
    <property type="entry name" value="CV3147-like"/>
    <property type="match status" value="1"/>
</dbReference>
<dbReference type="SMART" id="SM01410">
    <property type="entry name" value="DIM1"/>
    <property type="match status" value="1"/>
</dbReference>
<name>A0A1B8ACN5_FUSPO</name>
<dbReference type="Gene3D" id="3.40.30.10">
    <property type="entry name" value="Glutaredoxin"/>
    <property type="match status" value="1"/>
</dbReference>
<dbReference type="STRING" id="36050.A0A1B8ACN5"/>
<dbReference type="CDD" id="cd02954">
    <property type="entry name" value="DIM1"/>
    <property type="match status" value="1"/>
</dbReference>
<dbReference type="Pfam" id="PF02966">
    <property type="entry name" value="DIM1"/>
    <property type="match status" value="1"/>
</dbReference>
<evidence type="ECO:0000256" key="2">
    <source>
        <dbReference type="SAM" id="MobiDB-lite"/>
    </source>
</evidence>
<evidence type="ECO:0000256" key="1">
    <source>
        <dbReference type="ARBA" id="ARBA00008241"/>
    </source>
</evidence>
<evidence type="ECO:0000259" key="4">
    <source>
        <dbReference type="Pfam" id="PF05378"/>
    </source>
</evidence>
<feature type="compositionally biased region" description="Basic and acidic residues" evidence="2">
    <location>
        <begin position="552"/>
        <end position="572"/>
    </location>
</feature>
<dbReference type="GO" id="GO:0046540">
    <property type="term" value="C:U4/U6 x U5 tri-snRNP complex"/>
    <property type="evidence" value="ECO:0007669"/>
    <property type="project" value="InterPro"/>
</dbReference>
<dbReference type="InterPro" id="IPR043129">
    <property type="entry name" value="ATPase_NBD"/>
</dbReference>
<dbReference type="Pfam" id="PF05378">
    <property type="entry name" value="Hydant_A_N"/>
    <property type="match status" value="1"/>
</dbReference>
<dbReference type="GO" id="GO:0016787">
    <property type="term" value="F:hydrolase activity"/>
    <property type="evidence" value="ECO:0007669"/>
    <property type="project" value="InterPro"/>
</dbReference>
<evidence type="ECO:0008006" key="9">
    <source>
        <dbReference type="Google" id="ProtNLM"/>
    </source>
</evidence>
<dbReference type="InterPro" id="IPR027479">
    <property type="entry name" value="S-Me-THD_N_sf"/>
</dbReference>
<dbReference type="PANTHER" id="PTHR11365:SF10">
    <property type="entry name" value="HYDANTOINASE_OXOPROLINASE"/>
    <property type="match status" value="1"/>
</dbReference>
<dbReference type="GO" id="GO:0000398">
    <property type="term" value="P:mRNA splicing, via spliceosome"/>
    <property type="evidence" value="ECO:0007669"/>
    <property type="project" value="InterPro"/>
</dbReference>
<dbReference type="InterPro" id="IPR048350">
    <property type="entry name" value="S-Me-THD-like_C"/>
</dbReference>
<dbReference type="Pfam" id="PF20906">
    <property type="entry name" value="S-Me-THD_C"/>
    <property type="match status" value="1"/>
</dbReference>
<dbReference type="InterPro" id="IPR045079">
    <property type="entry name" value="Oxoprolinase-like"/>
</dbReference>
<dbReference type="InterPro" id="IPR008040">
    <property type="entry name" value="Hydant_A_N"/>
</dbReference>
<feature type="domain" description="S-Me-THD N-terminal" evidence="5">
    <location>
        <begin position="599"/>
        <end position="758"/>
    </location>
</feature>
<dbReference type="InterPro" id="IPR036249">
    <property type="entry name" value="Thioredoxin-like_sf"/>
</dbReference>
<dbReference type="InterPro" id="IPR010318">
    <property type="entry name" value="S-Me-THD_N"/>
</dbReference>
<dbReference type="InterPro" id="IPR004123">
    <property type="entry name" value="Dim1"/>
</dbReference>
<dbReference type="InterPro" id="IPR024071">
    <property type="entry name" value="S-Me-THD_C_sf"/>
</dbReference>
<gene>
    <name evidence="7" type="ORF">FPOA_09966</name>
</gene>
<evidence type="ECO:0000259" key="5">
    <source>
        <dbReference type="Pfam" id="PF06032"/>
    </source>
</evidence>
<dbReference type="SUPFAM" id="SSF160991">
    <property type="entry name" value="CV3147-like"/>
    <property type="match status" value="1"/>
</dbReference>
<feature type="domain" description="Hydantoinase A/oxoprolinase" evidence="3">
    <location>
        <begin position="211"/>
        <end position="383"/>
    </location>
</feature>
<dbReference type="Proteomes" id="UP000091967">
    <property type="component" value="Unassembled WGS sequence"/>
</dbReference>
<dbReference type="PANTHER" id="PTHR11365">
    <property type="entry name" value="5-OXOPROLINASE RELATED"/>
    <property type="match status" value="1"/>
</dbReference>
<dbReference type="Pfam" id="PF06032">
    <property type="entry name" value="S-Me-THD_N"/>
    <property type="match status" value="1"/>
</dbReference>
<dbReference type="Pfam" id="PF01968">
    <property type="entry name" value="Hydantoinase_A"/>
    <property type="match status" value="1"/>
</dbReference>
<dbReference type="SUPFAM" id="SSF52833">
    <property type="entry name" value="Thioredoxin-like"/>
    <property type="match status" value="1"/>
</dbReference>
<dbReference type="AlphaFoldDB" id="A0A1B8ACN5"/>
<comment type="caution">
    <text evidence="7">The sequence shown here is derived from an EMBL/GenBank/DDBJ whole genome shotgun (WGS) entry which is preliminary data.</text>
</comment>
<dbReference type="EMBL" id="LYXU01000004">
    <property type="protein sequence ID" value="OBS18239.1"/>
    <property type="molecule type" value="Genomic_DNA"/>
</dbReference>
<reference evidence="7 8" key="1">
    <citation type="submission" date="2016-06" db="EMBL/GenBank/DDBJ databases">
        <title>Living apart together: crosstalk between the core and supernumerary genomes in a fungal plant pathogen.</title>
        <authorList>
            <person name="Vanheule A."/>
            <person name="Audenaert K."/>
            <person name="Warris S."/>
            <person name="Van De Geest H."/>
            <person name="Schijlen E."/>
            <person name="Hofte M."/>
            <person name="De Saeger S."/>
            <person name="Haesaert G."/>
            <person name="Waalwijk C."/>
            <person name="Van Der Lee T."/>
        </authorList>
    </citation>
    <scope>NUCLEOTIDE SEQUENCE [LARGE SCALE GENOMIC DNA]</scope>
    <source>
        <strain evidence="7 8">2516</strain>
    </source>
</reference>
<dbReference type="SUPFAM" id="SSF53067">
    <property type="entry name" value="Actin-like ATPase domain"/>
    <property type="match status" value="2"/>
</dbReference>
<accession>A0A1B8ACN5</accession>
<protein>
    <recommendedName>
        <fullName evidence="9">Hydantoinase/oxoprolinase N-terminal domain-containing protein</fullName>
    </recommendedName>
</protein>
<dbReference type="FunFam" id="3.40.1610.10:FF:000001">
    <property type="entry name" value="Hydantoinase, putative"/>
    <property type="match status" value="1"/>
</dbReference>
<evidence type="ECO:0000313" key="8">
    <source>
        <dbReference type="Proteomes" id="UP000091967"/>
    </source>
</evidence>
<comment type="similarity">
    <text evidence="1">Belongs to the DIM1 family.</text>
</comment>
<keyword evidence="8" id="KW-1185">Reference proteome</keyword>
<dbReference type="OMA" id="WYISETD"/>
<dbReference type="FunFam" id="3.40.30.10:FF:000004">
    <property type="entry name" value="Spliceosomal protein DIB1"/>
    <property type="match status" value="1"/>
</dbReference>
<feature type="region of interest" description="Disordered" evidence="2">
    <location>
        <begin position="541"/>
        <end position="572"/>
    </location>
</feature>
<feature type="domain" description="Hydantoinase/oxoprolinase N-terminal" evidence="4">
    <location>
        <begin position="11"/>
        <end position="191"/>
    </location>
</feature>
<evidence type="ECO:0000313" key="7">
    <source>
        <dbReference type="EMBL" id="OBS18239.1"/>
    </source>
</evidence>